<dbReference type="InterPro" id="IPR036514">
    <property type="entry name" value="SGNH_hydro_sf"/>
</dbReference>
<dbReference type="PANTHER" id="PTHR14209">
    <property type="entry name" value="ISOAMYL ACETATE-HYDROLYZING ESTERASE 1"/>
    <property type="match status" value="1"/>
</dbReference>
<dbReference type="Pfam" id="PF13472">
    <property type="entry name" value="Lipase_GDSL_2"/>
    <property type="match status" value="1"/>
</dbReference>
<accession>A0A084GWT0</accession>
<dbReference type="PANTHER" id="PTHR14209:SF19">
    <property type="entry name" value="ISOAMYL ACETATE-HYDROLYZING ESTERASE 1 HOMOLOG"/>
    <property type="match status" value="1"/>
</dbReference>
<proteinExistence type="predicted"/>
<name>A0A084GWT0_METID</name>
<dbReference type="EMBL" id="JNVC02000005">
    <property type="protein sequence ID" value="KEZ51792.1"/>
    <property type="molecule type" value="Genomic_DNA"/>
</dbReference>
<protein>
    <recommendedName>
        <fullName evidence="1">SGNH hydrolase-type esterase domain-containing protein</fullName>
    </recommendedName>
</protein>
<organism evidence="2 3">
    <name type="scientific">Metabacillus indicus</name>
    <name type="common">Bacillus indicus</name>
    <dbReference type="NCBI Taxonomy" id="246786"/>
    <lineage>
        <taxon>Bacteria</taxon>
        <taxon>Bacillati</taxon>
        <taxon>Bacillota</taxon>
        <taxon>Bacilli</taxon>
        <taxon>Bacillales</taxon>
        <taxon>Bacillaceae</taxon>
        <taxon>Metabacillus</taxon>
    </lineage>
</organism>
<dbReference type="InterPro" id="IPR045136">
    <property type="entry name" value="Iah1-like"/>
</dbReference>
<keyword evidence="3" id="KW-1185">Reference proteome</keyword>
<sequence length="248" mass="28089">MKKYLSLAAFLLFFLLLISCGNRSDRYTIVAFGDSNTRGANWTIRNYQDTDKWVNLVKSTLPVNDGQTFIYNAGVGGETTEDARKRFKRDVLNTKPDLVFIMFGTNDAVILPNGQPKVTHSRFRENLLYYVNEIKKNGGKPVLMTCLPIVEGNGHDKLYYTRYPKKLYSHTDGARNWHNSYNDITREIAFKNDITLIDNWTTMVQAAGGDSDELLLKAGIIDPSGNHMTPHGAKLIYESILKSKVLNQ</sequence>
<dbReference type="STRING" id="246786.GS18_0211790"/>
<gene>
    <name evidence="2" type="ORF">GS18_0211790</name>
</gene>
<evidence type="ECO:0000259" key="1">
    <source>
        <dbReference type="Pfam" id="PF13472"/>
    </source>
</evidence>
<dbReference type="AlphaFoldDB" id="A0A084GWT0"/>
<dbReference type="InterPro" id="IPR013830">
    <property type="entry name" value="SGNH_hydro"/>
</dbReference>
<dbReference type="Gene3D" id="3.40.50.1110">
    <property type="entry name" value="SGNH hydrolase"/>
    <property type="match status" value="1"/>
</dbReference>
<evidence type="ECO:0000313" key="3">
    <source>
        <dbReference type="Proteomes" id="UP000028549"/>
    </source>
</evidence>
<evidence type="ECO:0000313" key="2">
    <source>
        <dbReference type="EMBL" id="KEZ51792.1"/>
    </source>
</evidence>
<dbReference type="Proteomes" id="UP000028549">
    <property type="component" value="Unassembled WGS sequence"/>
</dbReference>
<dbReference type="SUPFAM" id="SSF52266">
    <property type="entry name" value="SGNH hydrolase"/>
    <property type="match status" value="1"/>
</dbReference>
<comment type="caution">
    <text evidence="2">The sequence shown here is derived from an EMBL/GenBank/DDBJ whole genome shotgun (WGS) entry which is preliminary data.</text>
</comment>
<dbReference type="RefSeq" id="WP_029566741.1">
    <property type="nucleotide sequence ID" value="NZ_JNVC02000005.1"/>
</dbReference>
<feature type="domain" description="SGNH hydrolase-type esterase" evidence="1">
    <location>
        <begin position="31"/>
        <end position="234"/>
    </location>
</feature>
<reference evidence="2 3" key="1">
    <citation type="journal article" date="2005" name="Int. J. Syst. Evol. Microbiol.">
        <title>Bacillus cibi sp. nov., isolated from jeotgal, a traditional Korean fermented seafood.</title>
        <authorList>
            <person name="Yoon J.H."/>
            <person name="Lee C.H."/>
            <person name="Oh T.K."/>
        </authorList>
    </citation>
    <scope>NUCLEOTIDE SEQUENCE [LARGE SCALE GENOMIC DNA]</scope>
    <source>
        <strain evidence="2 3">DSM 16189</strain>
    </source>
</reference>
<dbReference type="PROSITE" id="PS51257">
    <property type="entry name" value="PROKAR_LIPOPROTEIN"/>
    <property type="match status" value="1"/>
</dbReference>
<dbReference type="OrthoDB" id="388542at2"/>